<keyword evidence="2" id="KW-0812">Transmembrane</keyword>
<protein>
    <recommendedName>
        <fullName evidence="5">Ig-like domain-containing protein</fullName>
    </recommendedName>
</protein>
<keyword evidence="4" id="KW-1185">Reference proteome</keyword>
<reference evidence="3" key="1">
    <citation type="submission" date="2021-04" db="EMBL/GenBank/DDBJ databases">
        <authorList>
            <consortium name="Molecular Ecology Group"/>
        </authorList>
    </citation>
    <scope>NUCLEOTIDE SEQUENCE</scope>
</reference>
<evidence type="ECO:0000256" key="2">
    <source>
        <dbReference type="SAM" id="Phobius"/>
    </source>
</evidence>
<dbReference type="Proteomes" id="UP000678393">
    <property type="component" value="Unassembled WGS sequence"/>
</dbReference>
<dbReference type="InterPro" id="IPR036179">
    <property type="entry name" value="Ig-like_dom_sf"/>
</dbReference>
<dbReference type="EMBL" id="CAJHNH020001502">
    <property type="protein sequence ID" value="CAG5123322.1"/>
    <property type="molecule type" value="Genomic_DNA"/>
</dbReference>
<dbReference type="Gene3D" id="2.60.40.10">
    <property type="entry name" value="Immunoglobulins"/>
    <property type="match status" value="1"/>
</dbReference>
<organism evidence="3 4">
    <name type="scientific">Candidula unifasciata</name>
    <dbReference type="NCBI Taxonomy" id="100452"/>
    <lineage>
        <taxon>Eukaryota</taxon>
        <taxon>Metazoa</taxon>
        <taxon>Spiralia</taxon>
        <taxon>Lophotrochozoa</taxon>
        <taxon>Mollusca</taxon>
        <taxon>Gastropoda</taxon>
        <taxon>Heterobranchia</taxon>
        <taxon>Euthyneura</taxon>
        <taxon>Panpulmonata</taxon>
        <taxon>Eupulmonata</taxon>
        <taxon>Stylommatophora</taxon>
        <taxon>Helicina</taxon>
        <taxon>Helicoidea</taxon>
        <taxon>Geomitridae</taxon>
        <taxon>Candidula</taxon>
    </lineage>
</organism>
<dbReference type="InterPro" id="IPR013783">
    <property type="entry name" value="Ig-like_fold"/>
</dbReference>
<dbReference type="SUPFAM" id="SSF48726">
    <property type="entry name" value="Immunoglobulin"/>
    <property type="match status" value="1"/>
</dbReference>
<sequence length="368" mass="41235">EKLHIIGPERVQEFHVCVGTSAYIPWPLNVISRAGHRSTVINLIFQRRHSEKKVLVASLTGQRDLKADIHFRDRISLSSENSGVFLDKVSMEDDGTYFAQAHISNGQVWTRATNLTVHIRPIVYNGRLNVSQSEVTFHSIRNVHCINITCGTLEYAGYPPAKFVWTSKTLSTKTATDDSASSVQICSPYVGEVTCSIAGFSSICTYDHASTVHLDLPGPSINTTVVAKSTSTQDLVLTIVMPILAVLVPLAVLGLWVLRHILRSNSQYREQEHFNHTEPQAEMDIGEPMPSDQNDEESDLEQTQIEVKFQVYDGDEDRIHNCLGANHAEYHPELNDDFESVQRHVGRDESTSHENYGNQTNEERPLVD</sequence>
<evidence type="ECO:0000313" key="4">
    <source>
        <dbReference type="Proteomes" id="UP000678393"/>
    </source>
</evidence>
<comment type="caution">
    <text evidence="3">The sequence shown here is derived from an EMBL/GenBank/DDBJ whole genome shotgun (WGS) entry which is preliminary data.</text>
</comment>
<evidence type="ECO:0000256" key="1">
    <source>
        <dbReference type="SAM" id="MobiDB-lite"/>
    </source>
</evidence>
<proteinExistence type="predicted"/>
<dbReference type="AlphaFoldDB" id="A0A8S3Z856"/>
<feature type="region of interest" description="Disordered" evidence="1">
    <location>
        <begin position="333"/>
        <end position="368"/>
    </location>
</feature>
<feature type="non-terminal residue" evidence="3">
    <location>
        <position position="368"/>
    </location>
</feature>
<dbReference type="OrthoDB" id="6148171at2759"/>
<accession>A0A8S3Z856</accession>
<evidence type="ECO:0000313" key="3">
    <source>
        <dbReference type="EMBL" id="CAG5123322.1"/>
    </source>
</evidence>
<feature type="compositionally biased region" description="Basic and acidic residues" evidence="1">
    <location>
        <begin position="333"/>
        <end position="352"/>
    </location>
</feature>
<gene>
    <name evidence="3" type="ORF">CUNI_LOCUS8880</name>
</gene>
<keyword evidence="2" id="KW-1133">Transmembrane helix</keyword>
<feature type="non-terminal residue" evidence="3">
    <location>
        <position position="1"/>
    </location>
</feature>
<evidence type="ECO:0008006" key="5">
    <source>
        <dbReference type="Google" id="ProtNLM"/>
    </source>
</evidence>
<name>A0A8S3Z856_9EUPU</name>
<feature type="region of interest" description="Disordered" evidence="1">
    <location>
        <begin position="278"/>
        <end position="301"/>
    </location>
</feature>
<keyword evidence="2" id="KW-0472">Membrane</keyword>
<feature type="transmembrane region" description="Helical" evidence="2">
    <location>
        <begin position="235"/>
        <end position="258"/>
    </location>
</feature>